<feature type="transmembrane region" description="Helical" evidence="1">
    <location>
        <begin position="56"/>
        <end position="77"/>
    </location>
</feature>
<name>A0A2U2J5P6_9SPHN</name>
<dbReference type="RefSeq" id="WP_109271793.1">
    <property type="nucleotide sequence ID" value="NZ_QFFF01000001.1"/>
</dbReference>
<keyword evidence="1" id="KW-0812">Transmembrane</keyword>
<dbReference type="Proteomes" id="UP000245916">
    <property type="component" value="Unassembled WGS sequence"/>
</dbReference>
<reference evidence="2 3" key="1">
    <citation type="submission" date="2018-05" db="EMBL/GenBank/DDBJ databases">
        <title>Genome of Sphingosinicella humi QZX222.</title>
        <authorList>
            <person name="Qiao Z."/>
            <person name="Wang G."/>
        </authorList>
    </citation>
    <scope>NUCLEOTIDE SEQUENCE [LARGE SCALE GENOMIC DNA]</scope>
    <source>
        <strain evidence="2 3">QZX222</strain>
    </source>
</reference>
<protein>
    <recommendedName>
        <fullName evidence="4">Sugar transporter</fullName>
    </recommendedName>
</protein>
<keyword evidence="3" id="KW-1185">Reference proteome</keyword>
<organism evidence="2 3">
    <name type="scientific">Allosphingosinicella humi</name>
    <dbReference type="NCBI Taxonomy" id="2068657"/>
    <lineage>
        <taxon>Bacteria</taxon>
        <taxon>Pseudomonadati</taxon>
        <taxon>Pseudomonadota</taxon>
        <taxon>Alphaproteobacteria</taxon>
        <taxon>Sphingomonadales</taxon>
        <taxon>Sphingomonadaceae</taxon>
        <taxon>Allosphingosinicella</taxon>
    </lineage>
</organism>
<feature type="transmembrane region" description="Helical" evidence="1">
    <location>
        <begin position="115"/>
        <end position="135"/>
    </location>
</feature>
<dbReference type="EMBL" id="QFFF01000001">
    <property type="protein sequence ID" value="PWG03654.1"/>
    <property type="molecule type" value="Genomic_DNA"/>
</dbReference>
<evidence type="ECO:0000256" key="1">
    <source>
        <dbReference type="SAM" id="Phobius"/>
    </source>
</evidence>
<evidence type="ECO:0008006" key="4">
    <source>
        <dbReference type="Google" id="ProtNLM"/>
    </source>
</evidence>
<dbReference type="AlphaFoldDB" id="A0A2U2J5P6"/>
<comment type="caution">
    <text evidence="2">The sequence shown here is derived from an EMBL/GenBank/DDBJ whole genome shotgun (WGS) entry which is preliminary data.</text>
</comment>
<feature type="transmembrane region" description="Helical" evidence="1">
    <location>
        <begin position="84"/>
        <end position="103"/>
    </location>
</feature>
<accession>A0A2U2J5P6</accession>
<proteinExistence type="predicted"/>
<keyword evidence="1" id="KW-1133">Transmembrane helix</keyword>
<evidence type="ECO:0000313" key="2">
    <source>
        <dbReference type="EMBL" id="PWG03654.1"/>
    </source>
</evidence>
<dbReference type="OrthoDB" id="7507670at2"/>
<sequence>MNEAAVARPTTWYWVVATLALLWNLIGVASYLMTVYGAVPTVSEAQSTLEAATPAWVMGAFAIAAFGGALGSLGLLLRKRWAKILLVVSLIAALAQQLWLLVLSDALALMGPSAAILPATVIVVAVLLVWFATVADRRGWLN</sequence>
<keyword evidence="1" id="KW-0472">Membrane</keyword>
<evidence type="ECO:0000313" key="3">
    <source>
        <dbReference type="Proteomes" id="UP000245916"/>
    </source>
</evidence>
<gene>
    <name evidence="2" type="ORF">DF286_12785</name>
</gene>
<feature type="transmembrane region" description="Helical" evidence="1">
    <location>
        <begin position="12"/>
        <end position="36"/>
    </location>
</feature>